<dbReference type="RefSeq" id="WP_376835728.1">
    <property type="nucleotide sequence ID" value="NZ_JBHLSW010000005.1"/>
</dbReference>
<evidence type="ECO:0000313" key="3">
    <source>
        <dbReference type="Proteomes" id="UP001589906"/>
    </source>
</evidence>
<dbReference type="Proteomes" id="UP001589906">
    <property type="component" value="Unassembled WGS sequence"/>
</dbReference>
<protein>
    <submittedName>
        <fullName evidence="2">YbjN domain-containing protein</fullName>
    </submittedName>
</protein>
<name>A0ABV6R2B3_9CAUL</name>
<organism evidence="2 3">
    <name type="scientific">Brevundimonas balnearis</name>
    <dbReference type="NCBI Taxonomy" id="1572858"/>
    <lineage>
        <taxon>Bacteria</taxon>
        <taxon>Pseudomonadati</taxon>
        <taxon>Pseudomonadota</taxon>
        <taxon>Alphaproteobacteria</taxon>
        <taxon>Caulobacterales</taxon>
        <taxon>Caulobacteraceae</taxon>
        <taxon>Brevundimonas</taxon>
    </lineage>
</organism>
<feature type="chain" id="PRO_5045730185" evidence="1">
    <location>
        <begin position="22"/>
        <end position="153"/>
    </location>
</feature>
<dbReference type="EMBL" id="JBHLSW010000005">
    <property type="protein sequence ID" value="MFC0633759.1"/>
    <property type="molecule type" value="Genomic_DNA"/>
</dbReference>
<keyword evidence="1" id="KW-0732">Signal</keyword>
<comment type="caution">
    <text evidence="2">The sequence shown here is derived from an EMBL/GenBank/DDBJ whole genome shotgun (WGS) entry which is preliminary data.</text>
</comment>
<proteinExistence type="predicted"/>
<feature type="signal peptide" evidence="1">
    <location>
        <begin position="1"/>
        <end position="21"/>
    </location>
</feature>
<sequence>MKTPALVAALALIASSAVAQAPEGVSVADTRAWLIGAGAQVAEPVVDSDGTRLDVTDGPLSWSLRFPGCQTAVCGDAQFAARFTAPGATLEAVNDWNRDQRFLKAFAADGSATVQYDLVLNAGTPQDQLSAPALVWIEGVRNFAVRIGYARGE</sequence>
<evidence type="ECO:0000256" key="1">
    <source>
        <dbReference type="SAM" id="SignalP"/>
    </source>
</evidence>
<reference evidence="2 3" key="1">
    <citation type="submission" date="2024-09" db="EMBL/GenBank/DDBJ databases">
        <authorList>
            <person name="Sun Q."/>
            <person name="Mori K."/>
        </authorList>
    </citation>
    <scope>NUCLEOTIDE SEQUENCE [LARGE SCALE GENOMIC DNA]</scope>
    <source>
        <strain evidence="2 3">NCAIM B.02621</strain>
    </source>
</reference>
<dbReference type="InterPro" id="IPR019660">
    <property type="entry name" value="Put_sensory_transdc_reg_YbjN"/>
</dbReference>
<dbReference type="Pfam" id="PF10722">
    <property type="entry name" value="YbjN"/>
    <property type="match status" value="1"/>
</dbReference>
<keyword evidence="3" id="KW-1185">Reference proteome</keyword>
<evidence type="ECO:0000313" key="2">
    <source>
        <dbReference type="EMBL" id="MFC0633759.1"/>
    </source>
</evidence>
<gene>
    <name evidence="2" type="ORF">ACFFGE_07685</name>
</gene>
<accession>A0ABV6R2B3</accession>